<dbReference type="Proteomes" id="UP000315750">
    <property type="component" value="Chromosome"/>
</dbReference>
<keyword evidence="1" id="KW-0732">Signal</keyword>
<sequence precursor="true">MVLIACLGKQNKQYAVNSGVNACTRVNVCLLPVLLFTALTPWAASAEEVPPEFANCDTRPFEAVLLVPATPQDGPDKGVEVPAYRIVNCGKCREGEVWITDSATGWIPRDSVVPLSEAAAVLAAKLEKSPEDAQIYACLVQVNVLLNNDDESSRLLANMPLGIQNTVPIRYVRAMVSAAVQGDGQAVALELDLLLQEKNYDEYWFACLMPILNRCNLSAEHLEVLKSLSAGHLDQSTDLACIAEAFLLIAEGKYGPASKATGRILMLNPYFPNAYYLHAIALSGLRDTEEELRTLNKAIEIWPGHHHGYYLRGLHNQEAGALEQAEADFRSAVSLNVIEDYRFPFALAKVILARENRKFKKRDQAKVAEACELLKTLSDKTDHKNFDYEFAYALALYMHNDYGEALKAMDRCESMDPTARKLLAPIRIPTEERAKAAAEE</sequence>
<dbReference type="KEGG" id="amuc:Pan181_47740"/>
<evidence type="ECO:0000313" key="2">
    <source>
        <dbReference type="EMBL" id="QDU58536.1"/>
    </source>
</evidence>
<accession>A0A518AUZ0</accession>
<evidence type="ECO:0000256" key="1">
    <source>
        <dbReference type="SAM" id="SignalP"/>
    </source>
</evidence>
<evidence type="ECO:0008006" key="4">
    <source>
        <dbReference type="Google" id="ProtNLM"/>
    </source>
</evidence>
<reference evidence="2 3" key="1">
    <citation type="submission" date="2019-02" db="EMBL/GenBank/DDBJ databases">
        <title>Deep-cultivation of Planctomycetes and their phenomic and genomic characterization uncovers novel biology.</title>
        <authorList>
            <person name="Wiegand S."/>
            <person name="Jogler M."/>
            <person name="Boedeker C."/>
            <person name="Pinto D."/>
            <person name="Vollmers J."/>
            <person name="Rivas-Marin E."/>
            <person name="Kohn T."/>
            <person name="Peeters S.H."/>
            <person name="Heuer A."/>
            <person name="Rast P."/>
            <person name="Oberbeckmann S."/>
            <person name="Bunk B."/>
            <person name="Jeske O."/>
            <person name="Meyerdierks A."/>
            <person name="Storesund J.E."/>
            <person name="Kallscheuer N."/>
            <person name="Luecker S."/>
            <person name="Lage O.M."/>
            <person name="Pohl T."/>
            <person name="Merkel B.J."/>
            <person name="Hornburger P."/>
            <person name="Mueller R.-W."/>
            <person name="Bruemmer F."/>
            <person name="Labrenz M."/>
            <person name="Spormann A.M."/>
            <person name="Op den Camp H."/>
            <person name="Overmann J."/>
            <person name="Amann R."/>
            <person name="Jetten M.S.M."/>
            <person name="Mascher T."/>
            <person name="Medema M.H."/>
            <person name="Devos D.P."/>
            <person name="Kaster A.-K."/>
            <person name="Ovreas L."/>
            <person name="Rohde M."/>
            <person name="Galperin M.Y."/>
            <person name="Jogler C."/>
        </authorList>
    </citation>
    <scope>NUCLEOTIDE SEQUENCE [LARGE SCALE GENOMIC DNA]</scope>
    <source>
        <strain evidence="2 3">Pan181</strain>
    </source>
</reference>
<dbReference type="Gene3D" id="1.25.40.10">
    <property type="entry name" value="Tetratricopeptide repeat domain"/>
    <property type="match status" value="2"/>
</dbReference>
<name>A0A518AUZ0_9BACT</name>
<feature type="signal peptide" evidence="1">
    <location>
        <begin position="1"/>
        <end position="46"/>
    </location>
</feature>
<dbReference type="EMBL" id="CP036278">
    <property type="protein sequence ID" value="QDU58536.1"/>
    <property type="molecule type" value="Genomic_DNA"/>
</dbReference>
<gene>
    <name evidence="2" type="ORF">Pan181_47740</name>
</gene>
<proteinExistence type="predicted"/>
<keyword evidence="3" id="KW-1185">Reference proteome</keyword>
<dbReference type="SUPFAM" id="SSF48452">
    <property type="entry name" value="TPR-like"/>
    <property type="match status" value="1"/>
</dbReference>
<protein>
    <recommendedName>
        <fullName evidence="4">Tetratricopeptide repeat protein</fullName>
    </recommendedName>
</protein>
<dbReference type="AlphaFoldDB" id="A0A518AUZ0"/>
<organism evidence="2 3">
    <name type="scientific">Aeoliella mucimassa</name>
    <dbReference type="NCBI Taxonomy" id="2527972"/>
    <lineage>
        <taxon>Bacteria</taxon>
        <taxon>Pseudomonadati</taxon>
        <taxon>Planctomycetota</taxon>
        <taxon>Planctomycetia</taxon>
        <taxon>Pirellulales</taxon>
        <taxon>Lacipirellulaceae</taxon>
        <taxon>Aeoliella</taxon>
    </lineage>
</organism>
<evidence type="ECO:0000313" key="3">
    <source>
        <dbReference type="Proteomes" id="UP000315750"/>
    </source>
</evidence>
<feature type="chain" id="PRO_5022158255" description="Tetratricopeptide repeat protein" evidence="1">
    <location>
        <begin position="47"/>
        <end position="440"/>
    </location>
</feature>
<dbReference type="InterPro" id="IPR011990">
    <property type="entry name" value="TPR-like_helical_dom_sf"/>
</dbReference>